<dbReference type="GO" id="GO:0033263">
    <property type="term" value="C:CORVET complex"/>
    <property type="evidence" value="ECO:0007669"/>
    <property type="project" value="UniProtKB-UniRule"/>
</dbReference>
<evidence type="ECO:0000256" key="4">
    <source>
        <dbReference type="PIRNR" id="PIRNR007949"/>
    </source>
</evidence>
<dbReference type="PANTHER" id="PTHR12811:SF0">
    <property type="entry name" value="VACUOLAR PROTEIN SORTING-ASSOCIATED PROTEIN 16 HOMOLOG"/>
    <property type="match status" value="1"/>
</dbReference>
<dbReference type="FunFam" id="1.10.150.780:FF:000001">
    <property type="entry name" value="Vacuolar protein sorting-associated protein 16 homolog"/>
    <property type="match status" value="1"/>
</dbReference>
<sequence length="826" mass="94116">MAHVTGDWNPLGDAFYRKLELYSMEAQWQSKADIPKCKVAAAPFGGPIALMRDDRKSQAPSNRKPDIFIFTASGKPISIIKWQSGHLLDIGWSSTEDLLCIQRDGTLLVYDLFGKFHGRFSMGQVARENEVIDSRIFYNPSSGTSGVAILTGNYKFFVVSNVKHPQSKKMADVLGLLSPPSCWSVISKDRDTYVMLAKDGHLFVVDPGYSQEQSLEGAGACIELALSFDHQLVALFTDKGDIHVFSSDLQRKLCEFSTNSQMRPKQLVWCGNRAVVAYWENLLLVIGMQKNWIKYNLDKEAYLVPEMDGLRILQPDIQEFLQEVPANVSGIFKVASMASGALLYEASREFQKKSQKADEYIRLIHDDLPNAVNQCLEAAGEEFETNIQKALLRAASFGRCFLTNSNPDKFVTMCQTLRVLNAVREYTVGMPLTLAQLNRLTVAVLIDRLIRRCQWELAMSISKYLKLPESESRILTHWACYQVDQKRKSDEEIAACIKRKLGAAPSISYSEIAKKASEISRNELAVKLLDYEPRASEQVPLLLTMGSMEAALRKSIASGDTDLVHTVLLSLQKKMKAQEFLMMLTKFPDAQSLYIQYCRQEQPHLLIDLFYQSDNFQEMAACHIWNSYQQKSMAKKLDYLKSAQENYTRARNEFALKCTEEQQKLLTYQQQIEEKHNISFVGLSVHDTAHKLIKSGLPKLAESIRKDFRIPDKRFWFLKINALAEKGDWLEIEKFSKSKKSPIGYEPFVHICLKHNNNFEAKKYLSRVAPEKKAKVHILMGLYEEAAEFAFQQKNEDDLKQLLRLCGSNRELANKIQNMKAQLSRR</sequence>
<dbReference type="PANTHER" id="PTHR12811">
    <property type="entry name" value="VACUOLAR PROTEIN SORTING VPS16"/>
    <property type="match status" value="1"/>
</dbReference>
<dbReference type="GO" id="GO:0030897">
    <property type="term" value="C:HOPS complex"/>
    <property type="evidence" value="ECO:0007669"/>
    <property type="project" value="UniProtKB-UniRule"/>
</dbReference>
<feature type="domain" description="Vps16 N-terminal" evidence="6">
    <location>
        <begin position="5"/>
        <end position="411"/>
    </location>
</feature>
<dbReference type="InterPro" id="IPR015943">
    <property type="entry name" value="WD40/YVTN_repeat-like_dom_sf"/>
</dbReference>
<dbReference type="Pfam" id="PF04841">
    <property type="entry name" value="Vps16_N"/>
    <property type="match status" value="1"/>
</dbReference>
<dbReference type="GO" id="GO:0031902">
    <property type="term" value="C:late endosome membrane"/>
    <property type="evidence" value="ECO:0007669"/>
    <property type="project" value="UniProtKB-SubCell"/>
</dbReference>
<dbReference type="Gene3D" id="2.130.10.10">
    <property type="entry name" value="YVTN repeat-like/Quinoprotein amine dehydrogenase"/>
    <property type="match status" value="1"/>
</dbReference>
<gene>
    <name evidence="7" type="ORF">HOLleu_20514</name>
</gene>
<evidence type="ECO:0000256" key="3">
    <source>
        <dbReference type="ARBA" id="ARBA00061859"/>
    </source>
</evidence>
<dbReference type="Proteomes" id="UP001152320">
    <property type="component" value="Chromosome 9"/>
</dbReference>
<dbReference type="InterPro" id="IPR036322">
    <property type="entry name" value="WD40_repeat_dom_sf"/>
</dbReference>
<dbReference type="AlphaFoldDB" id="A0A9Q1C1Q5"/>
<comment type="caution">
    <text evidence="7">The sequence shown here is derived from an EMBL/GenBank/DDBJ whole genome shotgun (WGS) entry which is preliminary data.</text>
</comment>
<accession>A0A9Q1C1Q5</accession>
<reference evidence="7" key="1">
    <citation type="submission" date="2021-10" db="EMBL/GenBank/DDBJ databases">
        <title>Tropical sea cucumber genome reveals ecological adaptation and Cuvierian tubules defense mechanism.</title>
        <authorList>
            <person name="Chen T."/>
        </authorList>
    </citation>
    <scope>NUCLEOTIDE SEQUENCE</scope>
    <source>
        <strain evidence="7">Nanhai2018</strain>
        <tissue evidence="7">Muscle</tissue>
    </source>
</reference>
<dbReference type="GO" id="GO:0016197">
    <property type="term" value="P:endosomal transport"/>
    <property type="evidence" value="ECO:0007669"/>
    <property type="project" value="TreeGrafter"/>
</dbReference>
<dbReference type="GO" id="GO:0006886">
    <property type="term" value="P:intracellular protein transport"/>
    <property type="evidence" value="ECO:0007669"/>
    <property type="project" value="InterPro"/>
</dbReference>
<proteinExistence type="inferred from homology"/>
<dbReference type="InterPro" id="IPR038132">
    <property type="entry name" value="Vps16_C_sf"/>
</dbReference>
<comment type="similarity">
    <text evidence="1 4">Belongs to the VPS16 family.</text>
</comment>
<dbReference type="InterPro" id="IPR006926">
    <property type="entry name" value="Vps16_N"/>
</dbReference>
<dbReference type="Pfam" id="PF04840">
    <property type="entry name" value="Vps16_C"/>
    <property type="match status" value="1"/>
</dbReference>
<organism evidence="7 8">
    <name type="scientific">Holothuria leucospilota</name>
    <name type="common">Black long sea cucumber</name>
    <name type="synonym">Mertensiothuria leucospilota</name>
    <dbReference type="NCBI Taxonomy" id="206669"/>
    <lineage>
        <taxon>Eukaryota</taxon>
        <taxon>Metazoa</taxon>
        <taxon>Echinodermata</taxon>
        <taxon>Eleutherozoa</taxon>
        <taxon>Echinozoa</taxon>
        <taxon>Holothuroidea</taxon>
        <taxon>Aspidochirotacea</taxon>
        <taxon>Aspidochirotida</taxon>
        <taxon>Holothuriidae</taxon>
        <taxon>Holothuria</taxon>
    </lineage>
</organism>
<dbReference type="GO" id="GO:0042144">
    <property type="term" value="P:vacuole fusion, non-autophagic"/>
    <property type="evidence" value="ECO:0007669"/>
    <property type="project" value="TreeGrafter"/>
</dbReference>
<keyword evidence="4" id="KW-0653">Protein transport</keyword>
<evidence type="ECO:0000259" key="5">
    <source>
        <dbReference type="Pfam" id="PF04840"/>
    </source>
</evidence>
<dbReference type="Gene3D" id="1.10.150.780">
    <property type="entry name" value="Vps16, C-terminal region"/>
    <property type="match status" value="1"/>
</dbReference>
<keyword evidence="8" id="KW-1185">Reference proteome</keyword>
<comment type="subcellular location">
    <subcellularLocation>
        <location evidence="4">Late endosome membrane</location>
        <topology evidence="4">Peripheral membrane protein</topology>
        <orientation evidence="4">Cytoplasmic side</orientation>
    </subcellularLocation>
    <subcellularLocation>
        <location evidence="4">Lysosome membrane</location>
        <topology evidence="4">Peripheral membrane protein</topology>
        <orientation evidence="4">Cytoplasmic side</orientation>
    </subcellularLocation>
    <text evidence="4">Cytoplasmic, peripheral membrane protein associated with late endosomes/lysosomes.</text>
</comment>
<feature type="domain" description="Vps16 C-terminal" evidence="5">
    <location>
        <begin position="507"/>
        <end position="822"/>
    </location>
</feature>
<keyword evidence="4" id="KW-0967">Endosome</keyword>
<keyword evidence="4" id="KW-0472">Membrane</keyword>
<name>A0A9Q1C1Q5_HOLLE</name>
<evidence type="ECO:0000256" key="2">
    <source>
        <dbReference type="ARBA" id="ARBA00017947"/>
    </source>
</evidence>
<dbReference type="GO" id="GO:0003779">
    <property type="term" value="F:actin binding"/>
    <property type="evidence" value="ECO:0007669"/>
    <property type="project" value="TreeGrafter"/>
</dbReference>
<evidence type="ECO:0000313" key="7">
    <source>
        <dbReference type="EMBL" id="KAJ8036514.1"/>
    </source>
</evidence>
<keyword evidence="4" id="KW-0813">Transport</keyword>
<dbReference type="GO" id="GO:0005765">
    <property type="term" value="C:lysosomal membrane"/>
    <property type="evidence" value="ECO:0007669"/>
    <property type="project" value="UniProtKB-SubCell"/>
</dbReference>
<evidence type="ECO:0000256" key="1">
    <source>
        <dbReference type="ARBA" id="ARBA00009250"/>
    </source>
</evidence>
<dbReference type="SUPFAM" id="SSF50978">
    <property type="entry name" value="WD40 repeat-like"/>
    <property type="match status" value="1"/>
</dbReference>
<comment type="function">
    <text evidence="4">Plays a role in vesicle-mediated protein trafficking to lysosomal compartments including the endocytic membrane transport and autophagic pathways. Believed to act as a core component of the putative HOPS and CORVET endosomal tethering complexes.</text>
</comment>
<comment type="subunit">
    <text evidence="3">Core component of at least two putative endosomal tethering complexes, the homotypic fusion and vacuole protein sorting (HOPS) complex and the class C core vacuole/endosome tethering (CORVET) complex. Their common core is composed of the class C Vps proteins VPS11, VPS16, VPS18 and VPS33A, which in HOPS further associates with VPS39 and VPS41 and in CORVET with VPS8 and TGFBRAP1. Interacts with RAB5C. Interacts with STX17, MON1B. Associates with adapter protein complex 3 (AP-3) and clathrin:AP-3 complexes.</text>
</comment>
<protein>
    <recommendedName>
        <fullName evidence="2 4">Vacuolar protein sorting-associated protein 16 homolog</fullName>
    </recommendedName>
</protein>
<dbReference type="EMBL" id="JAIZAY010000009">
    <property type="protein sequence ID" value="KAJ8036514.1"/>
    <property type="molecule type" value="Genomic_DNA"/>
</dbReference>
<keyword evidence="4" id="KW-0458">Lysosome</keyword>
<dbReference type="PIRSF" id="PIRSF007949">
    <property type="entry name" value="VPS16"/>
    <property type="match status" value="1"/>
</dbReference>
<evidence type="ECO:0000259" key="6">
    <source>
        <dbReference type="Pfam" id="PF04841"/>
    </source>
</evidence>
<dbReference type="OrthoDB" id="1792at2759"/>
<dbReference type="InterPro" id="IPR016534">
    <property type="entry name" value="VPS16"/>
</dbReference>
<dbReference type="InterPro" id="IPR006925">
    <property type="entry name" value="Vps16_C"/>
</dbReference>
<evidence type="ECO:0000313" key="8">
    <source>
        <dbReference type="Proteomes" id="UP001152320"/>
    </source>
</evidence>